<evidence type="ECO:0000256" key="1">
    <source>
        <dbReference type="SAM" id="SignalP"/>
    </source>
</evidence>
<protein>
    <recommendedName>
        <fullName evidence="4">ABC transporter substrate-binding protein</fullName>
    </recommendedName>
</protein>
<reference evidence="2" key="1">
    <citation type="submission" date="2014-08" db="EMBL/GenBank/DDBJ databases">
        <title>Comparative genomics of the Paenibacillus odorifer group.</title>
        <authorList>
            <person name="den Bakker H.C."/>
            <person name="Tsai Y.-C.Y.-C."/>
            <person name="Martin N."/>
            <person name="Korlach J."/>
            <person name="Wiedmann M."/>
        </authorList>
    </citation>
    <scope>NUCLEOTIDE SEQUENCE [LARGE SCALE GENOMIC DNA]</scope>
    <source>
        <strain evidence="2">DSM 13188</strain>
    </source>
</reference>
<keyword evidence="3" id="KW-1185">Reference proteome</keyword>
<name>A0A089L8V2_PAEBO</name>
<gene>
    <name evidence="2" type="ORF">PBOR_13780</name>
</gene>
<dbReference type="OrthoDB" id="9787283at2"/>
<dbReference type="Pfam" id="PF01547">
    <property type="entry name" value="SBP_bac_1"/>
    <property type="match status" value="1"/>
</dbReference>
<feature type="chain" id="PRO_5038683975" description="ABC transporter substrate-binding protein" evidence="1">
    <location>
        <begin position="22"/>
        <end position="566"/>
    </location>
</feature>
<feature type="signal peptide" evidence="1">
    <location>
        <begin position="1"/>
        <end position="21"/>
    </location>
</feature>
<dbReference type="EMBL" id="CP009285">
    <property type="protein sequence ID" value="AIQ57881.1"/>
    <property type="molecule type" value="Genomic_DNA"/>
</dbReference>
<accession>A0A089L8V2</accession>
<dbReference type="HOGENOM" id="CLU_469061_0_0_9"/>
<keyword evidence="1" id="KW-0732">Signal</keyword>
<dbReference type="KEGG" id="pbd:PBOR_13780"/>
<organism evidence="2 3">
    <name type="scientific">Paenibacillus borealis</name>
    <dbReference type="NCBI Taxonomy" id="160799"/>
    <lineage>
        <taxon>Bacteria</taxon>
        <taxon>Bacillati</taxon>
        <taxon>Bacillota</taxon>
        <taxon>Bacilli</taxon>
        <taxon>Bacillales</taxon>
        <taxon>Paenibacillaceae</taxon>
        <taxon>Paenibacillus</taxon>
    </lineage>
</organism>
<dbReference type="InterPro" id="IPR006059">
    <property type="entry name" value="SBP"/>
</dbReference>
<dbReference type="AlphaFoldDB" id="A0A089L8V2"/>
<dbReference type="PANTHER" id="PTHR43649">
    <property type="entry name" value="ARABINOSE-BINDING PROTEIN-RELATED"/>
    <property type="match status" value="1"/>
</dbReference>
<sequence length="566" mass="62585">MKFMRGKFMLLVLLMFSLVFAGCSSNSNNETANKTESANQGSENNTGSTAKAVWFSTVDFWNPPSTWSTDPNTVQGAITEKTGLTFEFNIPAQDGETKLNLMLVSSGQDLPDLLTITNDVLGKKLIEAGKVWDLDEFLKKYDPESHLLTDFPADVKQTIVDRDGGFYAYPSHIDSEDARKVYPPSGQFYIDTVDYATNNGIVVNKNLLNEAGLTLDDIKTEKGLLAAYQKIKDLNLKVNGASVIPLLVDGKSYQEPTLGFLQDTFGAMPVDKDGNYRDRLLAPETKEALEFLYKASKSGYFEPGQMTVDNAAVKADMASGRVFTFIGNSANTSFQLNDYWTSSGPILSDKGTTPVLAKNKRAGGGWMHTFISKTTKEPEKLAKFLSFMTSKEGMLLHIYGFEGIHYNFDANGHIIKTEQGIKDASEYMTTGVSAFWPFHNTTFSYSMQQAPTAETDLQAVTANNVNSAYGKAKDTVIYNSAALELPADLFPADSEFANDELQIKTYKEAQIAKIIMSNDAAEFNKNYEDMITQLKKLGIEALDQERNNYIQEKSKQYGVVIKGVNS</sequence>
<dbReference type="PROSITE" id="PS51257">
    <property type="entry name" value="PROKAR_LIPOPROTEIN"/>
    <property type="match status" value="1"/>
</dbReference>
<dbReference type="PANTHER" id="PTHR43649:SF12">
    <property type="entry name" value="DIACETYLCHITOBIOSE BINDING PROTEIN DASA"/>
    <property type="match status" value="1"/>
</dbReference>
<dbReference type="RefSeq" id="WP_042212258.1">
    <property type="nucleotide sequence ID" value="NZ_CP009285.1"/>
</dbReference>
<evidence type="ECO:0000313" key="3">
    <source>
        <dbReference type="Proteomes" id="UP000029518"/>
    </source>
</evidence>
<dbReference type="Proteomes" id="UP000029518">
    <property type="component" value="Chromosome"/>
</dbReference>
<dbReference type="SUPFAM" id="SSF53850">
    <property type="entry name" value="Periplasmic binding protein-like II"/>
    <property type="match status" value="1"/>
</dbReference>
<dbReference type="Gene3D" id="3.40.190.10">
    <property type="entry name" value="Periplasmic binding protein-like II"/>
    <property type="match status" value="2"/>
</dbReference>
<evidence type="ECO:0000313" key="2">
    <source>
        <dbReference type="EMBL" id="AIQ57881.1"/>
    </source>
</evidence>
<dbReference type="InterPro" id="IPR050490">
    <property type="entry name" value="Bact_solute-bd_prot1"/>
</dbReference>
<proteinExistence type="predicted"/>
<evidence type="ECO:0008006" key="4">
    <source>
        <dbReference type="Google" id="ProtNLM"/>
    </source>
</evidence>